<organism evidence="6 7">
    <name type="scientific">Anaerococcus porci</name>
    <dbReference type="NCBI Taxonomy" id="2652269"/>
    <lineage>
        <taxon>Bacteria</taxon>
        <taxon>Bacillati</taxon>
        <taxon>Bacillota</taxon>
        <taxon>Tissierellia</taxon>
        <taxon>Tissierellales</taxon>
        <taxon>Peptoniphilaceae</taxon>
        <taxon>Anaerococcus</taxon>
    </lineage>
</organism>
<evidence type="ECO:0000313" key="6">
    <source>
        <dbReference type="EMBL" id="MSS78544.1"/>
    </source>
</evidence>
<dbReference type="Proteomes" id="UP000441925">
    <property type="component" value="Unassembled WGS sequence"/>
</dbReference>
<evidence type="ECO:0000256" key="4">
    <source>
        <dbReference type="ARBA" id="ARBA00022777"/>
    </source>
</evidence>
<proteinExistence type="inferred from homology"/>
<evidence type="ECO:0000256" key="1">
    <source>
        <dbReference type="ARBA" id="ARBA00022527"/>
    </source>
</evidence>
<dbReference type="InterPro" id="IPR026565">
    <property type="entry name" value="PPDK_reg"/>
</dbReference>
<evidence type="ECO:0000256" key="3">
    <source>
        <dbReference type="ARBA" id="ARBA00022741"/>
    </source>
</evidence>
<dbReference type="GO" id="GO:0016776">
    <property type="term" value="F:phosphotransferase activity, phosphate group as acceptor"/>
    <property type="evidence" value="ECO:0007669"/>
    <property type="project" value="UniProtKB-UniRule"/>
</dbReference>
<feature type="binding site" evidence="5">
    <location>
        <begin position="150"/>
        <end position="157"/>
    </location>
    <ligand>
        <name>ADP</name>
        <dbReference type="ChEBI" id="CHEBI:456216"/>
    </ligand>
</feature>
<comment type="similarity">
    <text evidence="5">Belongs to the pyruvate, phosphate/water dikinase regulatory protein family. PDRP subfamily.</text>
</comment>
<comment type="catalytic activity">
    <reaction evidence="5">
        <text>N(tele)-phospho-L-histidyl/O-phospho-L-threonyl-[pyruvate, phosphate dikinase] + phosphate + H(+) = N(tele)-phospho-L-histidyl/L-threonyl-[pyruvate, phosphate dikinase] + diphosphate</text>
        <dbReference type="Rhea" id="RHEA:43696"/>
        <dbReference type="Rhea" id="RHEA-COMP:10650"/>
        <dbReference type="Rhea" id="RHEA-COMP:10651"/>
        <dbReference type="ChEBI" id="CHEBI:15378"/>
        <dbReference type="ChEBI" id="CHEBI:30013"/>
        <dbReference type="ChEBI" id="CHEBI:33019"/>
        <dbReference type="ChEBI" id="CHEBI:43474"/>
        <dbReference type="ChEBI" id="CHEBI:61977"/>
        <dbReference type="ChEBI" id="CHEBI:83586"/>
        <dbReference type="EC" id="2.7.4.27"/>
    </reaction>
</comment>
<dbReference type="Pfam" id="PF03618">
    <property type="entry name" value="Kinase-PPPase"/>
    <property type="match status" value="1"/>
</dbReference>
<comment type="caution">
    <text evidence="6">The sequence shown here is derived from an EMBL/GenBank/DDBJ whole genome shotgun (WGS) entry which is preliminary data.</text>
</comment>
<name>A0A6N7VWZ1_9FIRM</name>
<evidence type="ECO:0000256" key="5">
    <source>
        <dbReference type="HAMAP-Rule" id="MF_00921"/>
    </source>
</evidence>
<dbReference type="HAMAP" id="MF_00921">
    <property type="entry name" value="PDRP"/>
    <property type="match status" value="1"/>
</dbReference>
<dbReference type="GO" id="GO:0004674">
    <property type="term" value="F:protein serine/threonine kinase activity"/>
    <property type="evidence" value="ECO:0007669"/>
    <property type="project" value="UniProtKB-UniRule"/>
</dbReference>
<dbReference type="PANTHER" id="PTHR31756">
    <property type="entry name" value="PYRUVATE, PHOSPHATE DIKINASE REGULATORY PROTEIN 1, CHLOROPLASTIC"/>
    <property type="match status" value="1"/>
</dbReference>
<dbReference type="InterPro" id="IPR005177">
    <property type="entry name" value="Kinase-pyrophosphorylase"/>
</dbReference>
<dbReference type="PANTHER" id="PTHR31756:SF3">
    <property type="entry name" value="PYRUVATE, PHOSPHATE DIKINASE REGULATORY PROTEIN 1, CHLOROPLASTIC"/>
    <property type="match status" value="1"/>
</dbReference>
<keyword evidence="1 5" id="KW-0723">Serine/threonine-protein kinase</keyword>
<reference evidence="6 7" key="1">
    <citation type="submission" date="2019-08" db="EMBL/GenBank/DDBJ databases">
        <title>In-depth cultivation of the pig gut microbiome towards novel bacterial diversity and tailored functional studies.</title>
        <authorList>
            <person name="Wylensek D."/>
            <person name="Hitch T.C.A."/>
            <person name="Clavel T."/>
        </authorList>
    </citation>
    <scope>NUCLEOTIDE SEQUENCE [LARGE SCALE GENOMIC DNA]</scope>
    <source>
        <strain evidence="6 7">WCA-380-WT-2B</strain>
    </source>
</reference>
<keyword evidence="4 5" id="KW-0418">Kinase</keyword>
<dbReference type="EMBL" id="VULQ01000013">
    <property type="protein sequence ID" value="MSS78544.1"/>
    <property type="molecule type" value="Genomic_DNA"/>
</dbReference>
<accession>A0A6N7VWZ1</accession>
<keyword evidence="7" id="KW-1185">Reference proteome</keyword>
<keyword evidence="2 5" id="KW-0808">Transferase</keyword>
<evidence type="ECO:0000256" key="2">
    <source>
        <dbReference type="ARBA" id="ARBA00022679"/>
    </source>
</evidence>
<comment type="catalytic activity">
    <reaction evidence="5">
        <text>N(tele)-phospho-L-histidyl/L-threonyl-[pyruvate, phosphate dikinase] + ADP = N(tele)-phospho-L-histidyl/O-phospho-L-threonyl-[pyruvate, phosphate dikinase] + AMP + H(+)</text>
        <dbReference type="Rhea" id="RHEA:43692"/>
        <dbReference type="Rhea" id="RHEA-COMP:10650"/>
        <dbReference type="Rhea" id="RHEA-COMP:10651"/>
        <dbReference type="ChEBI" id="CHEBI:15378"/>
        <dbReference type="ChEBI" id="CHEBI:30013"/>
        <dbReference type="ChEBI" id="CHEBI:61977"/>
        <dbReference type="ChEBI" id="CHEBI:83586"/>
        <dbReference type="ChEBI" id="CHEBI:456215"/>
        <dbReference type="ChEBI" id="CHEBI:456216"/>
        <dbReference type="EC" id="2.7.11.32"/>
    </reaction>
</comment>
<dbReference type="EC" id="2.7.11.32" evidence="5"/>
<dbReference type="AlphaFoldDB" id="A0A6N7VWZ1"/>
<dbReference type="GO" id="GO:0043531">
    <property type="term" value="F:ADP binding"/>
    <property type="evidence" value="ECO:0007669"/>
    <property type="project" value="UniProtKB-UniRule"/>
</dbReference>
<evidence type="ECO:0000313" key="7">
    <source>
        <dbReference type="Proteomes" id="UP000441925"/>
    </source>
</evidence>
<keyword evidence="3 5" id="KW-0547">Nucleotide-binding</keyword>
<gene>
    <name evidence="6" type="ORF">FYJ26_09080</name>
</gene>
<dbReference type="GO" id="GO:0005524">
    <property type="term" value="F:ATP binding"/>
    <property type="evidence" value="ECO:0007669"/>
    <property type="project" value="InterPro"/>
</dbReference>
<protein>
    <recommendedName>
        <fullName evidence="5">Putative pyruvate, phosphate dikinase regulatory protein</fullName>
        <shortName evidence="5">PPDK regulatory protein</shortName>
        <ecNumber evidence="5">2.7.11.32</ecNumber>
        <ecNumber evidence="5">2.7.4.27</ecNumber>
    </recommendedName>
</protein>
<comment type="function">
    <text evidence="5">Bifunctional serine/threonine kinase and phosphorylase involved in the regulation of the pyruvate, phosphate dikinase (PPDK) by catalyzing its phosphorylation/dephosphorylation.</text>
</comment>
<dbReference type="EC" id="2.7.4.27" evidence="5"/>
<sequence>MTQAELKVYIISDSTGETAETFIKSVTTHFPKVNIKISRKSNIDTKEKIDELIEKIPENSIIVQTIAEKKLEEYTKDLAKEENIRVIDVLGPALSLFEEVTGQKALREKRLTRKLSDDYFSMIESIEFAVKYDDGKDKRGIKDADIVLLGVSRTSKTPVTMLLATKDYKVFNLPLVPEIRLPEELFDVDPKRIIGLTIDPGKLSLIREDRSKGLGIDAKSEYFEKDRINKELNYAKDVFEDLDCKVIDVTFNTIEQTATEVLDYYKKNFS</sequence>
<dbReference type="NCBIfam" id="NF003742">
    <property type="entry name" value="PRK05339.1"/>
    <property type="match status" value="1"/>
</dbReference>
<dbReference type="RefSeq" id="WP_154541732.1">
    <property type="nucleotide sequence ID" value="NZ_VULQ01000013.1"/>
</dbReference>